<evidence type="ECO:0000313" key="3">
    <source>
        <dbReference type="Proteomes" id="UP000481417"/>
    </source>
</evidence>
<name>A0A6L6HUM5_9RHOB</name>
<gene>
    <name evidence="2" type="ORF">GIY56_16455</name>
</gene>
<dbReference type="PANTHER" id="PTHR23150">
    <property type="entry name" value="SULFATASE MODIFYING FACTOR 1, 2"/>
    <property type="match status" value="1"/>
</dbReference>
<protein>
    <submittedName>
        <fullName evidence="2">SUMF1/EgtB/PvdO family nonheme iron enzyme</fullName>
    </submittedName>
</protein>
<dbReference type="SUPFAM" id="SSF56436">
    <property type="entry name" value="C-type lectin-like"/>
    <property type="match status" value="1"/>
</dbReference>
<dbReference type="Pfam" id="PF03781">
    <property type="entry name" value="FGE-sulfatase"/>
    <property type="match status" value="1"/>
</dbReference>
<dbReference type="GO" id="GO:0120147">
    <property type="term" value="F:formylglycine-generating oxidase activity"/>
    <property type="evidence" value="ECO:0007669"/>
    <property type="project" value="TreeGrafter"/>
</dbReference>
<dbReference type="InterPro" id="IPR016187">
    <property type="entry name" value="CTDL_fold"/>
</dbReference>
<proteinExistence type="predicted"/>
<sequence length="272" mass="28901">MHGTVLLLAGAAAGALGLSFWPPARPLPDLPQVVRLEPQPFLHRLDGDWRRDGRSVDAPLQTVAIPAPVEVMATPVSTAQWLDCVADKACALPGGPVDDPGLPVTGVSWIDAQAYAAWLSDRTGDTWRLPTDVEWAQAAAEMFRDDALGVDSDPANPATRWLAEYAAESARSRDRDREVRPVGMLNVNSLGVRDIGGAVWEWTATCLRRGEVDAAGRITAQADSCGIYVAEGLHRAAVADFVRDPKSGGCSVGQPPANLGLRLVREVGGGRA</sequence>
<reference evidence="2 3" key="1">
    <citation type="submission" date="2019-11" db="EMBL/GenBank/DDBJ databases">
        <authorList>
            <person name="Lang L."/>
        </authorList>
    </citation>
    <scope>NUCLEOTIDE SEQUENCE [LARGE SCALE GENOMIC DNA]</scope>
    <source>
        <strain evidence="2 3">YIM 132242</strain>
    </source>
</reference>
<dbReference type="InterPro" id="IPR042095">
    <property type="entry name" value="SUMF_sf"/>
</dbReference>
<dbReference type="Gene3D" id="3.90.1580.10">
    <property type="entry name" value="paralog of FGE (formylglycine-generating enzyme)"/>
    <property type="match status" value="1"/>
</dbReference>
<dbReference type="PANTHER" id="PTHR23150:SF19">
    <property type="entry name" value="FORMYLGLYCINE-GENERATING ENZYME"/>
    <property type="match status" value="1"/>
</dbReference>
<dbReference type="InterPro" id="IPR051043">
    <property type="entry name" value="Sulfatase_Mod_Factor_Kinase"/>
</dbReference>
<organism evidence="2 3">
    <name type="scientific">Paracoccus lichenicola</name>
    <dbReference type="NCBI Taxonomy" id="2665644"/>
    <lineage>
        <taxon>Bacteria</taxon>
        <taxon>Pseudomonadati</taxon>
        <taxon>Pseudomonadota</taxon>
        <taxon>Alphaproteobacteria</taxon>
        <taxon>Rhodobacterales</taxon>
        <taxon>Paracoccaceae</taxon>
        <taxon>Paracoccus</taxon>
    </lineage>
</organism>
<feature type="domain" description="Sulfatase-modifying factor enzyme-like" evidence="1">
    <location>
        <begin position="47"/>
        <end position="265"/>
    </location>
</feature>
<evidence type="ECO:0000259" key="1">
    <source>
        <dbReference type="Pfam" id="PF03781"/>
    </source>
</evidence>
<dbReference type="InterPro" id="IPR005532">
    <property type="entry name" value="SUMF_dom"/>
</dbReference>
<dbReference type="AlphaFoldDB" id="A0A6L6HUM5"/>
<keyword evidence="3" id="KW-1185">Reference proteome</keyword>
<accession>A0A6L6HUM5</accession>
<dbReference type="Proteomes" id="UP000481417">
    <property type="component" value="Unassembled WGS sequence"/>
</dbReference>
<dbReference type="RefSeq" id="WP_154765957.1">
    <property type="nucleotide sequence ID" value="NZ_WMBT01000018.1"/>
</dbReference>
<dbReference type="EMBL" id="WMBT01000018">
    <property type="protein sequence ID" value="MTE01883.1"/>
    <property type="molecule type" value="Genomic_DNA"/>
</dbReference>
<evidence type="ECO:0000313" key="2">
    <source>
        <dbReference type="EMBL" id="MTE01883.1"/>
    </source>
</evidence>
<comment type="caution">
    <text evidence="2">The sequence shown here is derived from an EMBL/GenBank/DDBJ whole genome shotgun (WGS) entry which is preliminary data.</text>
</comment>